<accession>A0AAV1RK27</accession>
<reference evidence="1 2" key="1">
    <citation type="submission" date="2024-01" db="EMBL/GenBank/DDBJ databases">
        <authorList>
            <person name="Waweru B."/>
        </authorList>
    </citation>
    <scope>NUCLEOTIDE SEQUENCE [LARGE SCALE GENOMIC DNA]</scope>
</reference>
<sequence length="77" mass="9137">MPNFLRPRGLDLEAILEELGYMDFPWLFNRSHKKGNIIGLLEVRRLKVNHEKNKRPKAHYGDAIRRVITRTKPKTNK</sequence>
<dbReference type="Proteomes" id="UP001314170">
    <property type="component" value="Unassembled WGS sequence"/>
</dbReference>
<organism evidence="1 2">
    <name type="scientific">Dovyalis caffra</name>
    <dbReference type="NCBI Taxonomy" id="77055"/>
    <lineage>
        <taxon>Eukaryota</taxon>
        <taxon>Viridiplantae</taxon>
        <taxon>Streptophyta</taxon>
        <taxon>Embryophyta</taxon>
        <taxon>Tracheophyta</taxon>
        <taxon>Spermatophyta</taxon>
        <taxon>Magnoliopsida</taxon>
        <taxon>eudicotyledons</taxon>
        <taxon>Gunneridae</taxon>
        <taxon>Pentapetalae</taxon>
        <taxon>rosids</taxon>
        <taxon>fabids</taxon>
        <taxon>Malpighiales</taxon>
        <taxon>Salicaceae</taxon>
        <taxon>Flacourtieae</taxon>
        <taxon>Dovyalis</taxon>
    </lineage>
</organism>
<protein>
    <submittedName>
        <fullName evidence="1">Uncharacterized protein</fullName>
    </submittedName>
</protein>
<evidence type="ECO:0000313" key="2">
    <source>
        <dbReference type="Proteomes" id="UP001314170"/>
    </source>
</evidence>
<evidence type="ECO:0000313" key="1">
    <source>
        <dbReference type="EMBL" id="CAK7335574.1"/>
    </source>
</evidence>
<proteinExistence type="predicted"/>
<dbReference type="AlphaFoldDB" id="A0AAV1RK27"/>
<comment type="caution">
    <text evidence="1">The sequence shown here is derived from an EMBL/GenBank/DDBJ whole genome shotgun (WGS) entry which is preliminary data.</text>
</comment>
<name>A0AAV1RK27_9ROSI</name>
<gene>
    <name evidence="1" type="ORF">DCAF_LOCUS10570</name>
</gene>
<keyword evidence="2" id="KW-1185">Reference proteome</keyword>
<dbReference type="EMBL" id="CAWUPB010000994">
    <property type="protein sequence ID" value="CAK7335574.1"/>
    <property type="molecule type" value="Genomic_DNA"/>
</dbReference>